<dbReference type="PANTHER" id="PTHR32215:SF0">
    <property type="entry name" value="CILIA- AND FLAGELLA-ASSOCIATED PROTEIN 57"/>
    <property type="match status" value="1"/>
</dbReference>
<dbReference type="InterPro" id="IPR052993">
    <property type="entry name" value="CFA-57"/>
</dbReference>
<dbReference type="Proteomes" id="UP001164746">
    <property type="component" value="Chromosome 13"/>
</dbReference>
<sequence>MSIAIAQAKHIFGLKSGVSGNICYHDEQTIVYPSGANCILYNIDQKVQKFIPGTDKSEGMTAVAVSPNRRYVAIAEKLEKPTITIYDLHSLRKRKVLSSPDVMSSEYVSLAFSPDSKYLVAQGGKPDYTLLYWTWEKSKVMAVTKTSNPQTNPPIYQVSFNPQDNTQLCVVGNGIFKNFRYSEGNLKTFNIQKVEPQNYLCHAWVSEERVIVGTDTGRLMLFEAGEMKHEFNIAAHDKEKKEDDLSSGPPQITAIVAYSKGFACACGPGVVHLFEKTDDKDFFKKAREIRIPQDSNSADPAKSQLQVIMSLTVSPSEETLVASTDLSQLYYITLSSADIGKGDQAQFEVLAQAFHYGQIMGLDVCARKPLLATCSMDNNLELYREFAEEAYSIALHPSGLYILVGFSDKLRLMNLLIDDIRTFKEFTIRGCRECAFSNGGNLFAAVHGNVIQIYSTITFDNVANLKGHNGKVRSLVWSSDDSKIVSCGLDGAVYEWESYSGKRVGESVLKSCQYTGVAVTSDGKTTFAVGSDKTLKEISDSSILREVDAGETTLSSVSLSHSGRMLFGGTAKGTLWSLKFPLTIPGEWQELQGHGSQIAKMKITYDDQYLVTVSEDASIILWKIQDKEGRGVKRDKEVGWAEEILITKSDLEEKNSMMAELKTRVDELKMENGYQLRLKDMNYNEKIKELTEKFIQEMEC</sequence>
<dbReference type="PROSITE" id="PS50082">
    <property type="entry name" value="WD_REPEATS_2"/>
    <property type="match status" value="2"/>
</dbReference>
<keyword evidence="1" id="KW-0853">WD repeat</keyword>
<protein>
    <submittedName>
        <fullName evidence="2">CFA57-like protein</fullName>
    </submittedName>
</protein>
<accession>A0ABY7FUF8</accession>
<feature type="repeat" description="WD" evidence="1">
    <location>
        <begin position="591"/>
        <end position="632"/>
    </location>
</feature>
<dbReference type="InterPro" id="IPR011047">
    <property type="entry name" value="Quinoprotein_ADH-like_sf"/>
</dbReference>
<dbReference type="SMART" id="SM00320">
    <property type="entry name" value="WD40"/>
    <property type="match status" value="7"/>
</dbReference>
<dbReference type="InterPro" id="IPR015943">
    <property type="entry name" value="WD40/YVTN_repeat-like_dom_sf"/>
</dbReference>
<dbReference type="SUPFAM" id="SSF50978">
    <property type="entry name" value="WD40 repeat-like"/>
    <property type="match status" value="1"/>
</dbReference>
<dbReference type="PROSITE" id="PS50294">
    <property type="entry name" value="WD_REPEATS_REGION"/>
    <property type="match status" value="2"/>
</dbReference>
<dbReference type="InterPro" id="IPR001680">
    <property type="entry name" value="WD40_rpt"/>
</dbReference>
<evidence type="ECO:0000313" key="3">
    <source>
        <dbReference type="Proteomes" id="UP001164746"/>
    </source>
</evidence>
<dbReference type="Gene3D" id="2.130.10.10">
    <property type="entry name" value="YVTN repeat-like/Quinoprotein amine dehydrogenase"/>
    <property type="match status" value="2"/>
</dbReference>
<dbReference type="SUPFAM" id="SSF50998">
    <property type="entry name" value="Quinoprotein alcohol dehydrogenase-like"/>
    <property type="match status" value="1"/>
</dbReference>
<keyword evidence="3" id="KW-1185">Reference proteome</keyword>
<reference evidence="2" key="1">
    <citation type="submission" date="2022-11" db="EMBL/GenBank/DDBJ databases">
        <title>Centuries of genome instability and evolution in soft-shell clam transmissible cancer (bioRxiv).</title>
        <authorList>
            <person name="Hart S.F.M."/>
            <person name="Yonemitsu M.A."/>
            <person name="Giersch R.M."/>
            <person name="Beal B.F."/>
            <person name="Arriagada G."/>
            <person name="Davis B.W."/>
            <person name="Ostrander E.A."/>
            <person name="Goff S.P."/>
            <person name="Metzger M.J."/>
        </authorList>
    </citation>
    <scope>NUCLEOTIDE SEQUENCE</scope>
    <source>
        <strain evidence="2">MELC-2E11</strain>
        <tissue evidence="2">Siphon/mantle</tissue>
    </source>
</reference>
<name>A0ABY7FUF8_MYAAR</name>
<dbReference type="PANTHER" id="PTHR32215">
    <property type="entry name" value="CILIA- AND FLAGELLA-ASSOCIATED PROTEIN 57"/>
    <property type="match status" value="1"/>
</dbReference>
<dbReference type="InterPro" id="IPR036322">
    <property type="entry name" value="WD40_repeat_dom_sf"/>
</dbReference>
<proteinExistence type="predicted"/>
<dbReference type="Pfam" id="PF00400">
    <property type="entry name" value="WD40"/>
    <property type="match status" value="2"/>
</dbReference>
<dbReference type="EMBL" id="CP111024">
    <property type="protein sequence ID" value="WAR24914.1"/>
    <property type="molecule type" value="Genomic_DNA"/>
</dbReference>
<gene>
    <name evidence="2" type="ORF">MAR_038583</name>
</gene>
<feature type="repeat" description="WD" evidence="1">
    <location>
        <begin position="465"/>
        <end position="506"/>
    </location>
</feature>
<evidence type="ECO:0000313" key="2">
    <source>
        <dbReference type="EMBL" id="WAR24914.1"/>
    </source>
</evidence>
<organism evidence="2 3">
    <name type="scientific">Mya arenaria</name>
    <name type="common">Soft-shell clam</name>
    <dbReference type="NCBI Taxonomy" id="6604"/>
    <lineage>
        <taxon>Eukaryota</taxon>
        <taxon>Metazoa</taxon>
        <taxon>Spiralia</taxon>
        <taxon>Lophotrochozoa</taxon>
        <taxon>Mollusca</taxon>
        <taxon>Bivalvia</taxon>
        <taxon>Autobranchia</taxon>
        <taxon>Heteroconchia</taxon>
        <taxon>Euheterodonta</taxon>
        <taxon>Imparidentia</taxon>
        <taxon>Neoheterodontei</taxon>
        <taxon>Myida</taxon>
        <taxon>Myoidea</taxon>
        <taxon>Myidae</taxon>
        <taxon>Mya</taxon>
    </lineage>
</organism>
<evidence type="ECO:0000256" key="1">
    <source>
        <dbReference type="PROSITE-ProRule" id="PRU00221"/>
    </source>
</evidence>